<proteinExistence type="predicted"/>
<gene>
    <name evidence="2" type="ORF">HXK09_09230</name>
</gene>
<evidence type="ECO:0000313" key="2">
    <source>
        <dbReference type="EMBL" id="MBF0967307.1"/>
    </source>
</evidence>
<dbReference type="AlphaFoldDB" id="A0A929RQI9"/>
<name>A0A929RQI9_9ACTO</name>
<organism evidence="2 3">
    <name type="scientific">Actinomyces bouchesdurhonensis</name>
    <dbReference type="NCBI Taxonomy" id="1852361"/>
    <lineage>
        <taxon>Bacteria</taxon>
        <taxon>Bacillati</taxon>
        <taxon>Actinomycetota</taxon>
        <taxon>Actinomycetes</taxon>
        <taxon>Actinomycetales</taxon>
        <taxon>Actinomycetaceae</taxon>
        <taxon>Actinomyces</taxon>
    </lineage>
</organism>
<reference evidence="2" key="1">
    <citation type="submission" date="2020-04" db="EMBL/GenBank/DDBJ databases">
        <title>Deep metagenomics examines the oral microbiome during advanced dental caries in children, revealing novel taxa and co-occurrences with host molecules.</title>
        <authorList>
            <person name="Baker J.L."/>
            <person name="Morton J.T."/>
            <person name="Dinis M."/>
            <person name="Alvarez R."/>
            <person name="Tran N.C."/>
            <person name="Knight R."/>
            <person name="Edlund A."/>
        </authorList>
    </citation>
    <scope>NUCLEOTIDE SEQUENCE</scope>
    <source>
        <strain evidence="2">JCVI_30_bin.13</strain>
    </source>
</reference>
<protein>
    <submittedName>
        <fullName evidence="2">Uncharacterized protein</fullName>
    </submittedName>
</protein>
<feature type="non-terminal residue" evidence="2">
    <location>
        <position position="192"/>
    </location>
</feature>
<evidence type="ECO:0000313" key="3">
    <source>
        <dbReference type="Proteomes" id="UP000759246"/>
    </source>
</evidence>
<comment type="caution">
    <text evidence="2">The sequence shown here is derived from an EMBL/GenBank/DDBJ whole genome shotgun (WGS) entry which is preliminary data.</text>
</comment>
<dbReference type="Proteomes" id="UP000759246">
    <property type="component" value="Unassembled WGS sequence"/>
</dbReference>
<evidence type="ECO:0000256" key="1">
    <source>
        <dbReference type="SAM" id="SignalP"/>
    </source>
</evidence>
<feature type="signal peptide" evidence="1">
    <location>
        <begin position="1"/>
        <end position="19"/>
    </location>
</feature>
<accession>A0A929RQI9</accession>
<sequence>MLSAAGALTLSFGATPAVADQPTPIHLVEVYDITPGEFATHEVTLSTAVPLVAQQCQSMGAGAQASSATLTDVDGVTGCHFTWELEDVGVEVVTIDDGGVFHFHSVSASLLEGFSTPEAVATIDSVTLVAHASTIVEASAGGAITSAGASTKTDASTVTWLNVNEDVNATGTVDPSAVDVASSPSPAAALPV</sequence>
<feature type="chain" id="PRO_5036885576" evidence="1">
    <location>
        <begin position="20"/>
        <end position="192"/>
    </location>
</feature>
<keyword evidence="1" id="KW-0732">Signal</keyword>
<dbReference type="EMBL" id="JABZGF010000402">
    <property type="protein sequence ID" value="MBF0967307.1"/>
    <property type="molecule type" value="Genomic_DNA"/>
</dbReference>